<evidence type="ECO:0000256" key="2">
    <source>
        <dbReference type="SAM" id="SignalP"/>
    </source>
</evidence>
<dbReference type="Proteomes" id="UP001163046">
    <property type="component" value="Unassembled WGS sequence"/>
</dbReference>
<reference evidence="3" key="1">
    <citation type="submission" date="2023-01" db="EMBL/GenBank/DDBJ databases">
        <title>Genome assembly of the deep-sea coral Lophelia pertusa.</title>
        <authorList>
            <person name="Herrera S."/>
            <person name="Cordes E."/>
        </authorList>
    </citation>
    <scope>NUCLEOTIDE SEQUENCE</scope>
    <source>
        <strain evidence="3">USNM1676648</strain>
        <tissue evidence="3">Polyp</tissue>
    </source>
</reference>
<protein>
    <recommendedName>
        <fullName evidence="5">SCP domain-containing protein</fullName>
    </recommendedName>
</protein>
<organism evidence="3 4">
    <name type="scientific">Desmophyllum pertusum</name>
    <dbReference type="NCBI Taxonomy" id="174260"/>
    <lineage>
        <taxon>Eukaryota</taxon>
        <taxon>Metazoa</taxon>
        <taxon>Cnidaria</taxon>
        <taxon>Anthozoa</taxon>
        <taxon>Hexacorallia</taxon>
        <taxon>Scleractinia</taxon>
        <taxon>Caryophylliina</taxon>
        <taxon>Caryophylliidae</taxon>
        <taxon>Desmophyllum</taxon>
    </lineage>
</organism>
<feature type="signal peptide" evidence="2">
    <location>
        <begin position="1"/>
        <end position="19"/>
    </location>
</feature>
<evidence type="ECO:0000313" key="4">
    <source>
        <dbReference type="Proteomes" id="UP001163046"/>
    </source>
</evidence>
<evidence type="ECO:0008006" key="5">
    <source>
        <dbReference type="Google" id="ProtNLM"/>
    </source>
</evidence>
<feature type="compositionally biased region" description="Polar residues" evidence="1">
    <location>
        <begin position="269"/>
        <end position="300"/>
    </location>
</feature>
<evidence type="ECO:0000256" key="1">
    <source>
        <dbReference type="SAM" id="MobiDB-lite"/>
    </source>
</evidence>
<name>A0A9X0CTF1_9CNID</name>
<feature type="compositionally biased region" description="Polar residues" evidence="1">
    <location>
        <begin position="39"/>
        <end position="59"/>
    </location>
</feature>
<dbReference type="EMBL" id="MU826827">
    <property type="protein sequence ID" value="KAJ7374895.1"/>
    <property type="molecule type" value="Genomic_DNA"/>
</dbReference>
<evidence type="ECO:0000313" key="3">
    <source>
        <dbReference type="EMBL" id="KAJ7374895.1"/>
    </source>
</evidence>
<keyword evidence="2" id="KW-0732">Signal</keyword>
<feature type="compositionally biased region" description="Polar residues" evidence="1">
    <location>
        <begin position="76"/>
        <end position="114"/>
    </location>
</feature>
<feature type="compositionally biased region" description="Polar residues" evidence="1">
    <location>
        <begin position="131"/>
        <end position="169"/>
    </location>
</feature>
<feature type="compositionally biased region" description="Polar residues" evidence="1">
    <location>
        <begin position="318"/>
        <end position="345"/>
    </location>
</feature>
<feature type="region of interest" description="Disordered" evidence="1">
    <location>
        <begin position="390"/>
        <end position="422"/>
    </location>
</feature>
<dbReference type="Gene3D" id="3.40.33.10">
    <property type="entry name" value="CAP"/>
    <property type="match status" value="1"/>
</dbReference>
<feature type="region of interest" description="Disordered" evidence="1">
    <location>
        <begin position="22"/>
        <end position="365"/>
    </location>
</feature>
<comment type="caution">
    <text evidence="3">The sequence shown here is derived from an EMBL/GenBank/DDBJ whole genome shotgun (WGS) entry which is preliminary data.</text>
</comment>
<sequence length="491" mass="49443">MKATKLSVIFLYILISGYADREKPVSATKQGKAPPKVPPSQSTVSPAGQVGPTQGSQAGQKAVPGSKANKPGAGNEGTQQPNLPVQSTVSPAGQVGPTQGSLPGQNAPSKNNPAGLTVPGSKANKPGPGNEGTQQPNLPVQSTVSPAGQVGPTQGSLPGQNAPSENNPAGLTVPGSKANKPGPGNEGTQQPNLPVQSTVSPAGQVGPTQGSLPGQNAPSEIIQQSTVSPAGQVGPTQGSLPGQNAPSKNNPAGLTVPGSKANKPGPGNEGTQQPNLPGNVPSQSATTKPPLSNQVTSPSATKKKGKSYQVTPKPPTNEKPQSQVPKKTPLSTTQSVNTPLPSQVANKGGPSAKLPMPTPTPTGVSTGVNFATPAPSATQSAINKVTSSPVGVAPASSVAPPDPATTNTATTPALPTSAPAAPFSREENIALTEHNFYRAMHKSNPIELNKDLVLEARQYAKKLSVRGTLARETSKIGQGESLGMVWRSVPL</sequence>
<proteinExistence type="predicted"/>
<dbReference type="SUPFAM" id="SSF55797">
    <property type="entry name" value="PR-1-like"/>
    <property type="match status" value="1"/>
</dbReference>
<keyword evidence="4" id="KW-1185">Reference proteome</keyword>
<feature type="chain" id="PRO_5040895938" description="SCP domain-containing protein" evidence="2">
    <location>
        <begin position="20"/>
        <end position="491"/>
    </location>
</feature>
<gene>
    <name evidence="3" type="ORF">OS493_005249</name>
</gene>
<dbReference type="InterPro" id="IPR035940">
    <property type="entry name" value="CAP_sf"/>
</dbReference>
<accession>A0A9X0CTF1</accession>
<feature type="compositionally biased region" description="Polar residues" evidence="1">
    <location>
        <begin position="186"/>
        <end position="252"/>
    </location>
</feature>
<dbReference type="AlphaFoldDB" id="A0A9X0CTF1"/>